<reference evidence="2" key="1">
    <citation type="submission" date="2016-06" db="EMBL/GenBank/DDBJ databases">
        <authorList>
            <person name="Chen W."/>
            <person name="Hasegawa D.K."/>
        </authorList>
    </citation>
    <scope>NUCLEOTIDE SEQUENCE [LARGE SCALE GENOMIC DNA]</scope>
    <source>
        <strain evidence="2">MEAM1</strain>
    </source>
</reference>
<name>A0A249DYA1_9ENTR</name>
<dbReference type="EMBL" id="CP016303">
    <property type="protein sequence ID" value="ASX26329.1"/>
    <property type="molecule type" value="Genomic_DNA"/>
</dbReference>
<accession>A0A249DYA1</accession>
<evidence type="ECO:0000313" key="1">
    <source>
        <dbReference type="EMBL" id="ASX26329.1"/>
    </source>
</evidence>
<organism evidence="1 2">
    <name type="scientific">Candidatus Hamiltonella defensa</name>
    <name type="common">Bemisia tabaci</name>
    <dbReference type="NCBI Taxonomy" id="672795"/>
    <lineage>
        <taxon>Bacteria</taxon>
        <taxon>Pseudomonadati</taxon>
        <taxon>Pseudomonadota</taxon>
        <taxon>Gammaproteobacteria</taxon>
        <taxon>Enterobacterales</taxon>
        <taxon>Enterobacteriaceae</taxon>
        <taxon>aphid secondary symbionts</taxon>
        <taxon>Candidatus Williamhamiltonella</taxon>
    </lineage>
</organism>
<dbReference type="Proteomes" id="UP000216438">
    <property type="component" value="Chromosome"/>
</dbReference>
<dbReference type="RefSeq" id="WP_016857090.1">
    <property type="nucleotide sequence ID" value="NZ_CP016303.1"/>
</dbReference>
<gene>
    <name evidence="1" type="ORF">BA171_04405</name>
</gene>
<protein>
    <submittedName>
        <fullName evidence="1">Uncharacterized protein</fullName>
    </submittedName>
</protein>
<reference evidence="1 2" key="2">
    <citation type="submission" date="2017-09" db="EMBL/GenBank/DDBJ databases">
        <title>The genome of whitefly Bemisia tabaci, a global crop pest, provides novel insights into virus transmission, host adaptation and insecticide resistance.</title>
        <authorList>
            <person name="Kaur N."/>
            <person name="Kliot A."/>
            <person name="Pinheiro P.V."/>
            <person name="Luan J."/>
            <person name="Zheng Y."/>
            <person name="Liu W."/>
            <person name="Sun H."/>
            <person name="Yang X."/>
            <person name="Xu Y."/>
            <person name="Luo Y."/>
            <person name="Kruse A."/>
            <person name="Fisher T.W."/>
            <person name="Nelson D.R."/>
            <person name="Elimelech M."/>
            <person name="MacCoss M."/>
            <person name="Johnson R."/>
            <person name="Cohen E."/>
            <person name="Hunter W.B."/>
            <person name="Brown J.K."/>
            <person name="Jander G."/>
            <person name="Cilia M."/>
            <person name="Douglas A.E."/>
            <person name="Ghanim M."/>
            <person name="Simmons A.M."/>
            <person name="Wintermantel W.M."/>
            <person name="Ling K.-S."/>
            <person name="Fei Z."/>
        </authorList>
    </citation>
    <scope>NUCLEOTIDE SEQUENCE [LARGE SCALE GENOMIC DNA]</scope>
    <source>
        <strain evidence="1 2">MEAM1</strain>
    </source>
</reference>
<sequence length="73" mass="8600">MIKTHLLTFILLLIVHFNAQAEQIPRCLLNEFSLFQKDDLKTMPEKEFMNTSSKENKKECWNTGGTFHVFICH</sequence>
<evidence type="ECO:0000313" key="2">
    <source>
        <dbReference type="Proteomes" id="UP000216438"/>
    </source>
</evidence>
<proteinExistence type="predicted"/>
<dbReference type="AlphaFoldDB" id="A0A249DYA1"/>